<evidence type="ECO:0000256" key="4">
    <source>
        <dbReference type="ARBA" id="ARBA00022801"/>
    </source>
</evidence>
<feature type="domain" description="HD" evidence="7">
    <location>
        <begin position="29"/>
        <end position="143"/>
    </location>
</feature>
<dbReference type="InterPro" id="IPR005249">
    <property type="entry name" value="YqeK"/>
</dbReference>
<dbReference type="SUPFAM" id="SSF109604">
    <property type="entry name" value="HD-domain/PDEase-like"/>
    <property type="match status" value="1"/>
</dbReference>
<dbReference type="AlphaFoldDB" id="A0AAE9XH91"/>
<name>A0AAE9XH91_9ENTE</name>
<sequence length="198" mass="22743">MTTHYQEGVVPYSREELLEQVASQMSEKRFNHVKRVEKMAIKLAEIYGESIEKASIAALTHDYGKERSDEEYRRKIMTEGHDASLLAYGNEIWHGLLGADFVRDELGINDDDILEAIRTHTTGAADMSLLGKIIYVADYVEEGRTFPGVEDCRTLAFKDLDQAVAYETKHTLLYLIENEKMIYPKTLETYNRWVVQSL</sequence>
<evidence type="ECO:0000256" key="6">
    <source>
        <dbReference type="ARBA" id="ARBA00049417"/>
    </source>
</evidence>
<comment type="catalytic activity">
    <reaction evidence="6">
        <text>P(1),P(4)-bis(5'-adenosyl) tetraphosphate + H2O = 2 ADP + 2 H(+)</text>
        <dbReference type="Rhea" id="RHEA:24252"/>
        <dbReference type="ChEBI" id="CHEBI:15377"/>
        <dbReference type="ChEBI" id="CHEBI:15378"/>
        <dbReference type="ChEBI" id="CHEBI:58141"/>
        <dbReference type="ChEBI" id="CHEBI:456216"/>
        <dbReference type="EC" id="3.6.1.41"/>
    </reaction>
</comment>
<keyword evidence="2" id="KW-0479">Metal-binding</keyword>
<dbReference type="PANTHER" id="PTHR35795">
    <property type="entry name" value="SLR1885 PROTEIN"/>
    <property type="match status" value="1"/>
</dbReference>
<dbReference type="InterPro" id="IPR051094">
    <property type="entry name" value="Diverse_Catalytic_Enzymes"/>
</dbReference>
<dbReference type="GO" id="GO:0008803">
    <property type="term" value="F:bis(5'-nucleosyl)-tetraphosphatase (symmetrical) activity"/>
    <property type="evidence" value="ECO:0007669"/>
    <property type="project" value="UniProtKB-EC"/>
</dbReference>
<organism evidence="8 9">
    <name type="scientific">Vagococcus lutrae</name>
    <dbReference type="NCBI Taxonomy" id="81947"/>
    <lineage>
        <taxon>Bacteria</taxon>
        <taxon>Bacillati</taxon>
        <taxon>Bacillota</taxon>
        <taxon>Bacilli</taxon>
        <taxon>Lactobacillales</taxon>
        <taxon>Enterococcaceae</taxon>
        <taxon>Vagococcus</taxon>
    </lineage>
</organism>
<evidence type="ECO:0000256" key="1">
    <source>
        <dbReference type="ARBA" id="ARBA00012506"/>
    </source>
</evidence>
<keyword evidence="4 8" id="KW-0378">Hydrolase</keyword>
<reference evidence="8" key="1">
    <citation type="submission" date="2023-01" db="EMBL/GenBank/DDBJ databases">
        <title>Oxazolidinone resistance genes in florfenicol resistant enterococci from beef cattle and veal calves at slaughter.</title>
        <authorList>
            <person name="Biggel M."/>
        </authorList>
    </citation>
    <scope>NUCLEOTIDE SEQUENCE</scope>
    <source>
        <strain evidence="8">K204-1</strain>
    </source>
</reference>
<dbReference type="EMBL" id="CP116507">
    <property type="protein sequence ID" value="WCG21915.1"/>
    <property type="molecule type" value="Genomic_DNA"/>
</dbReference>
<keyword evidence="3" id="KW-0547">Nucleotide-binding</keyword>
<dbReference type="InterPro" id="IPR003607">
    <property type="entry name" value="HD/PDEase_dom"/>
</dbReference>
<dbReference type="GO" id="GO:0000166">
    <property type="term" value="F:nucleotide binding"/>
    <property type="evidence" value="ECO:0007669"/>
    <property type="project" value="UniProtKB-KW"/>
</dbReference>
<dbReference type="Pfam" id="PF01966">
    <property type="entry name" value="HD"/>
    <property type="match status" value="1"/>
</dbReference>
<evidence type="ECO:0000259" key="7">
    <source>
        <dbReference type="PROSITE" id="PS51831"/>
    </source>
</evidence>
<evidence type="ECO:0000256" key="5">
    <source>
        <dbReference type="ARBA" id="ARBA00023004"/>
    </source>
</evidence>
<evidence type="ECO:0000313" key="9">
    <source>
        <dbReference type="Proteomes" id="UP001179600"/>
    </source>
</evidence>
<protein>
    <recommendedName>
        <fullName evidence="1">bis(5'-nucleosyl)-tetraphosphatase (symmetrical)</fullName>
        <ecNumber evidence="1">3.6.1.41</ecNumber>
    </recommendedName>
</protein>
<dbReference type="Proteomes" id="UP001179600">
    <property type="component" value="Chromosome"/>
</dbReference>
<dbReference type="RefSeq" id="WP_023605442.1">
    <property type="nucleotide sequence ID" value="NZ_BKBT01000002.1"/>
</dbReference>
<dbReference type="CDD" id="cd00077">
    <property type="entry name" value="HDc"/>
    <property type="match status" value="1"/>
</dbReference>
<dbReference type="EC" id="3.6.1.41" evidence="1"/>
<dbReference type="GO" id="GO:0046872">
    <property type="term" value="F:metal ion binding"/>
    <property type="evidence" value="ECO:0007669"/>
    <property type="project" value="UniProtKB-KW"/>
</dbReference>
<proteinExistence type="predicted"/>
<dbReference type="NCBIfam" id="TIGR00488">
    <property type="entry name" value="bis(5'-nucleosyl)-tetraphosphatase (symmetrical) YqeK"/>
    <property type="match status" value="1"/>
</dbReference>
<evidence type="ECO:0000256" key="2">
    <source>
        <dbReference type="ARBA" id="ARBA00022723"/>
    </source>
</evidence>
<evidence type="ECO:0000256" key="3">
    <source>
        <dbReference type="ARBA" id="ARBA00022741"/>
    </source>
</evidence>
<keyword evidence="5" id="KW-0408">Iron</keyword>
<evidence type="ECO:0000313" key="8">
    <source>
        <dbReference type="EMBL" id="WCG21915.1"/>
    </source>
</evidence>
<gene>
    <name evidence="8" type="primary">yqeK</name>
    <name evidence="8" type="ORF">PML95_05775</name>
</gene>
<dbReference type="PROSITE" id="PS51831">
    <property type="entry name" value="HD"/>
    <property type="match status" value="1"/>
</dbReference>
<dbReference type="SMART" id="SM00471">
    <property type="entry name" value="HDc"/>
    <property type="match status" value="1"/>
</dbReference>
<dbReference type="InterPro" id="IPR006674">
    <property type="entry name" value="HD_domain"/>
</dbReference>
<dbReference type="PANTHER" id="PTHR35795:SF1">
    <property type="entry name" value="BIS(5'-NUCLEOSYL)-TETRAPHOSPHATASE, SYMMETRICAL"/>
    <property type="match status" value="1"/>
</dbReference>
<accession>A0AAE9XH91</accession>
<dbReference type="Gene3D" id="1.10.3210.10">
    <property type="entry name" value="Hypothetical protein af1432"/>
    <property type="match status" value="1"/>
</dbReference>